<sequence>MAPTLLFLLLLLAPPNFCGQFLSRFINIALLIPKDDFYLSSYNKVVPGIDSAIATVVNRTLLHRLSLVFRFSNTRCSNIYAPVGAIESYKEGFADVFFGPSCDYALAPVARFMKFWDMPLMTGGGLVHNFSKNKTNLSAEFYGTIRTGLTFRGISKAAISVLNKFNWKKLLFLYEPDGHSQVTGPSTCRLFGNTFIDAIRTFAKLVDWRAFD</sequence>
<keyword evidence="3" id="KW-1133">Transmembrane helix</keyword>
<evidence type="ECO:0000256" key="3">
    <source>
        <dbReference type="ARBA" id="ARBA00022989"/>
    </source>
</evidence>
<dbReference type="InterPro" id="IPR052612">
    <property type="entry name" value="ANP_Clearance_Receptor"/>
</dbReference>
<dbReference type="InterPro" id="IPR001828">
    <property type="entry name" value="ANF_lig-bd_rcpt"/>
</dbReference>
<dbReference type="SUPFAM" id="SSF53822">
    <property type="entry name" value="Periplasmic binding protein-like I"/>
    <property type="match status" value="1"/>
</dbReference>
<protein>
    <recommendedName>
        <fullName evidence="6">Receptor ligand binding region domain-containing protein</fullName>
    </recommendedName>
</protein>
<feature type="non-terminal residue" evidence="7">
    <location>
        <position position="212"/>
    </location>
</feature>
<dbReference type="PANTHER" id="PTHR44755">
    <property type="entry name" value="NATRIURETIC PEPTIDE RECEPTOR 3-RELATED"/>
    <property type="match status" value="1"/>
</dbReference>
<evidence type="ECO:0000313" key="7">
    <source>
        <dbReference type="EMBL" id="KAK2705383.1"/>
    </source>
</evidence>
<dbReference type="EMBL" id="JAVRJZ010000021">
    <property type="protein sequence ID" value="KAK2705383.1"/>
    <property type="molecule type" value="Genomic_DNA"/>
</dbReference>
<dbReference type="AlphaFoldDB" id="A0AA88H5W4"/>
<dbReference type="GO" id="GO:0007165">
    <property type="term" value="P:signal transduction"/>
    <property type="evidence" value="ECO:0007669"/>
    <property type="project" value="TreeGrafter"/>
</dbReference>
<dbReference type="Pfam" id="PF01094">
    <property type="entry name" value="ANF_receptor"/>
    <property type="match status" value="1"/>
</dbReference>
<evidence type="ECO:0000256" key="4">
    <source>
        <dbReference type="ARBA" id="ARBA00023136"/>
    </source>
</evidence>
<evidence type="ECO:0000256" key="5">
    <source>
        <dbReference type="SAM" id="SignalP"/>
    </source>
</evidence>
<name>A0AA88H5W4_ARTSF</name>
<feature type="chain" id="PRO_5041711179" description="Receptor ligand binding region domain-containing protein" evidence="5">
    <location>
        <begin position="19"/>
        <end position="212"/>
    </location>
</feature>
<keyword evidence="5" id="KW-0732">Signal</keyword>
<proteinExistence type="predicted"/>
<dbReference type="GO" id="GO:0038023">
    <property type="term" value="F:signaling receptor activity"/>
    <property type="evidence" value="ECO:0007669"/>
    <property type="project" value="TreeGrafter"/>
</dbReference>
<reference evidence="7" key="1">
    <citation type="submission" date="2023-07" db="EMBL/GenBank/DDBJ databases">
        <title>Chromosome-level genome assembly of Artemia franciscana.</title>
        <authorList>
            <person name="Jo E."/>
        </authorList>
    </citation>
    <scope>NUCLEOTIDE SEQUENCE</scope>
    <source>
        <tissue evidence="7">Whole body</tissue>
    </source>
</reference>
<evidence type="ECO:0000259" key="6">
    <source>
        <dbReference type="Pfam" id="PF01094"/>
    </source>
</evidence>
<evidence type="ECO:0000256" key="2">
    <source>
        <dbReference type="ARBA" id="ARBA00022692"/>
    </source>
</evidence>
<accession>A0AA88H5W4</accession>
<dbReference type="Gene3D" id="3.40.50.2300">
    <property type="match status" value="1"/>
</dbReference>
<gene>
    <name evidence="7" type="ORF">QYM36_017428</name>
</gene>
<dbReference type="GO" id="GO:0016020">
    <property type="term" value="C:membrane"/>
    <property type="evidence" value="ECO:0007669"/>
    <property type="project" value="UniProtKB-SubCell"/>
</dbReference>
<keyword evidence="4" id="KW-0472">Membrane</keyword>
<dbReference type="InterPro" id="IPR028082">
    <property type="entry name" value="Peripla_BP_I"/>
</dbReference>
<feature type="domain" description="Receptor ligand binding region" evidence="6">
    <location>
        <begin position="54"/>
        <end position="177"/>
    </location>
</feature>
<dbReference type="GO" id="GO:0017046">
    <property type="term" value="F:peptide hormone binding"/>
    <property type="evidence" value="ECO:0007669"/>
    <property type="project" value="TreeGrafter"/>
</dbReference>
<comment type="subcellular location">
    <subcellularLocation>
        <location evidence="1">Membrane</location>
    </subcellularLocation>
</comment>
<organism evidence="7 8">
    <name type="scientific">Artemia franciscana</name>
    <name type="common">Brine shrimp</name>
    <name type="synonym">Artemia sanfranciscana</name>
    <dbReference type="NCBI Taxonomy" id="6661"/>
    <lineage>
        <taxon>Eukaryota</taxon>
        <taxon>Metazoa</taxon>
        <taxon>Ecdysozoa</taxon>
        <taxon>Arthropoda</taxon>
        <taxon>Crustacea</taxon>
        <taxon>Branchiopoda</taxon>
        <taxon>Anostraca</taxon>
        <taxon>Artemiidae</taxon>
        <taxon>Artemia</taxon>
    </lineage>
</organism>
<evidence type="ECO:0000313" key="8">
    <source>
        <dbReference type="Proteomes" id="UP001187531"/>
    </source>
</evidence>
<keyword evidence="8" id="KW-1185">Reference proteome</keyword>
<feature type="signal peptide" evidence="5">
    <location>
        <begin position="1"/>
        <end position="18"/>
    </location>
</feature>
<dbReference type="Proteomes" id="UP001187531">
    <property type="component" value="Unassembled WGS sequence"/>
</dbReference>
<keyword evidence="2" id="KW-0812">Transmembrane</keyword>
<comment type="caution">
    <text evidence="7">The sequence shown here is derived from an EMBL/GenBank/DDBJ whole genome shotgun (WGS) entry which is preliminary data.</text>
</comment>
<dbReference type="PANTHER" id="PTHR44755:SF11">
    <property type="entry name" value="ATRIAL NATRIURETIC PEPTIDE RECEPTOR 3 ISOFORM X1"/>
    <property type="match status" value="1"/>
</dbReference>
<evidence type="ECO:0000256" key="1">
    <source>
        <dbReference type="ARBA" id="ARBA00004370"/>
    </source>
</evidence>